<evidence type="ECO:0000313" key="4">
    <source>
        <dbReference type="Proteomes" id="UP000002748"/>
    </source>
</evidence>
<dbReference type="AlphaFoldDB" id="J5TB81"/>
<accession>J5TB81</accession>
<feature type="compositionally biased region" description="Basic residues" evidence="1">
    <location>
        <begin position="125"/>
        <end position="138"/>
    </location>
</feature>
<dbReference type="OrthoDB" id="10644136at2759"/>
<dbReference type="GeneID" id="25984169"/>
<dbReference type="VEuPathDB" id="FungiDB:A1Q1_00655"/>
<evidence type="ECO:0000256" key="1">
    <source>
        <dbReference type="SAM" id="MobiDB-lite"/>
    </source>
</evidence>
<proteinExistence type="predicted"/>
<gene>
    <name evidence="3" type="ORF">A1Q1_00655</name>
</gene>
<comment type="caution">
    <text evidence="3">The sequence shown here is derived from an EMBL/GenBank/DDBJ whole genome shotgun (WGS) entry which is preliminary data.</text>
</comment>
<keyword evidence="2" id="KW-0472">Membrane</keyword>
<evidence type="ECO:0000256" key="2">
    <source>
        <dbReference type="SAM" id="Phobius"/>
    </source>
</evidence>
<protein>
    <submittedName>
        <fullName evidence="3">Uncharacterized protein</fullName>
    </submittedName>
</protein>
<organism evidence="3 4">
    <name type="scientific">Trichosporon asahii var. asahii (strain ATCC 90039 / CBS 2479 / JCM 2466 / KCTC 7840 / NBRC 103889/ NCYC 2677 / UAMH 7654)</name>
    <name type="common">Yeast</name>
    <dbReference type="NCBI Taxonomy" id="1186058"/>
    <lineage>
        <taxon>Eukaryota</taxon>
        <taxon>Fungi</taxon>
        <taxon>Dikarya</taxon>
        <taxon>Basidiomycota</taxon>
        <taxon>Agaricomycotina</taxon>
        <taxon>Tremellomycetes</taxon>
        <taxon>Trichosporonales</taxon>
        <taxon>Trichosporonaceae</taxon>
        <taxon>Trichosporon</taxon>
    </lineage>
</organism>
<dbReference type="RefSeq" id="XP_014181266.1">
    <property type="nucleotide sequence ID" value="XM_014325791.1"/>
</dbReference>
<feature type="compositionally biased region" description="Gly residues" evidence="1">
    <location>
        <begin position="141"/>
        <end position="150"/>
    </location>
</feature>
<evidence type="ECO:0000313" key="3">
    <source>
        <dbReference type="EMBL" id="EJT50081.1"/>
    </source>
</evidence>
<dbReference type="EMBL" id="ALBS01000128">
    <property type="protein sequence ID" value="EJT50081.1"/>
    <property type="molecule type" value="Genomic_DNA"/>
</dbReference>
<feature type="transmembrane region" description="Helical" evidence="2">
    <location>
        <begin position="184"/>
        <end position="202"/>
    </location>
</feature>
<feature type="region of interest" description="Disordered" evidence="1">
    <location>
        <begin position="1"/>
        <end position="151"/>
    </location>
</feature>
<sequence length="287" mass="30174">MGGNNNNKGKAPKVHAGESFADAVREGTPADPNGDQNARLKPGETYADAVQEGLPENHSSSSDAPPAYSANGAKASDSKTPSSTAQAQSQGGSSSQNNKNHALHLPNAHHSHRLGSPSPSPSPGGHRHGHHSHPHSHHFSTGGGGGGSGGIFAAQFGPGGAEEGVVMVPEREYIYALMRARRRFWATLFWALLIYLVAGQASPPVTKLFHSSQKLTLSAIVGGGVADANSHKGKHKDKNGKWHDHAAAVTEEKGEPLAFVRVGVPADRSQEVDMPWDYRVQDVTAPE</sequence>
<keyword evidence="2" id="KW-0812">Transmembrane</keyword>
<feature type="compositionally biased region" description="Low complexity" evidence="1">
    <location>
        <begin position="78"/>
        <end position="99"/>
    </location>
</feature>
<keyword evidence="2" id="KW-1133">Transmembrane helix</keyword>
<dbReference type="KEGG" id="tasa:A1Q1_00655"/>
<feature type="compositionally biased region" description="Low complexity" evidence="1">
    <location>
        <begin position="59"/>
        <end position="70"/>
    </location>
</feature>
<name>J5TB81_TRIAS</name>
<dbReference type="HOGENOM" id="CLU_1035066_0_0_1"/>
<reference evidence="3 4" key="1">
    <citation type="journal article" date="2012" name="Eukaryot. Cell">
        <title>Draft genome sequence of CBS 2479, the standard type strain of Trichosporon asahii.</title>
        <authorList>
            <person name="Yang R.Y."/>
            <person name="Li H.T."/>
            <person name="Zhu H."/>
            <person name="Zhou G.P."/>
            <person name="Wang M."/>
            <person name="Wang L."/>
        </authorList>
    </citation>
    <scope>NUCLEOTIDE SEQUENCE [LARGE SCALE GENOMIC DNA]</scope>
    <source>
        <strain evidence="4">ATCC 90039 / CBS 2479 / JCM 2466 / KCTC 7840 / NCYC 2677 / UAMH 7654</strain>
    </source>
</reference>
<dbReference type="Proteomes" id="UP000002748">
    <property type="component" value="Unassembled WGS sequence"/>
</dbReference>